<dbReference type="AlphaFoldDB" id="A0A1X2GIS5"/>
<dbReference type="CDD" id="cd23835">
    <property type="entry name" value="DRWD-N_CENP-O"/>
    <property type="match status" value="1"/>
</dbReference>
<comment type="similarity">
    <text evidence="3">Belongs to the CENP-O/MCM21 family.</text>
</comment>
<evidence type="ECO:0000313" key="8">
    <source>
        <dbReference type="Proteomes" id="UP000242146"/>
    </source>
</evidence>
<evidence type="ECO:0000256" key="3">
    <source>
        <dbReference type="ARBA" id="ARBA00007321"/>
    </source>
</evidence>
<organism evidence="7 8">
    <name type="scientific">Hesseltinella vesiculosa</name>
    <dbReference type="NCBI Taxonomy" id="101127"/>
    <lineage>
        <taxon>Eukaryota</taxon>
        <taxon>Fungi</taxon>
        <taxon>Fungi incertae sedis</taxon>
        <taxon>Mucoromycota</taxon>
        <taxon>Mucoromycotina</taxon>
        <taxon>Mucoromycetes</taxon>
        <taxon>Mucorales</taxon>
        <taxon>Cunninghamellaceae</taxon>
        <taxon>Hesseltinella</taxon>
    </lineage>
</organism>
<evidence type="ECO:0000256" key="4">
    <source>
        <dbReference type="ARBA" id="ARBA00022454"/>
    </source>
</evidence>
<dbReference type="Pfam" id="PF09496">
    <property type="entry name" value="CENP-O"/>
    <property type="match status" value="1"/>
</dbReference>
<accession>A0A1X2GIS5</accession>
<name>A0A1X2GIS5_9FUNG</name>
<keyword evidence="8" id="KW-1185">Reference proteome</keyword>
<evidence type="ECO:0000256" key="1">
    <source>
        <dbReference type="ARBA" id="ARBA00004123"/>
    </source>
</evidence>
<dbReference type="GO" id="GO:0031511">
    <property type="term" value="C:Mis6-Sim4 complex"/>
    <property type="evidence" value="ECO:0007669"/>
    <property type="project" value="TreeGrafter"/>
</dbReference>
<keyword evidence="4" id="KW-0158">Chromosome</keyword>
<dbReference type="PANTHER" id="PTHR14582">
    <property type="entry name" value="INNER KINETOCHORE SUBUNIT MAL2"/>
    <property type="match status" value="1"/>
</dbReference>
<dbReference type="PANTHER" id="PTHR14582:SF1">
    <property type="entry name" value="CENTROMERE PROTEIN O"/>
    <property type="match status" value="1"/>
</dbReference>
<dbReference type="GO" id="GO:0005634">
    <property type="term" value="C:nucleus"/>
    <property type="evidence" value="ECO:0007669"/>
    <property type="project" value="UniProtKB-SubCell"/>
</dbReference>
<sequence length="221" mass="25815">MKDLQQNLVRQLVMATEARHAQELVATYRLAGQTAFNFHNKYDGIRLETFFQGKYYEPYYIFFINNTRRRLKQHTLPSFIPVERLARQFLSWDNDTLLRILQDLLLAFVARREEFNLLRQKTKDIAGIEFSLEDAAYTISEITVPTAEDETMLSIRLKYDSLASLQPKVTARLYAVNSGKPARYTRLSFCQDDDNPFYRDPLHLAVRKCIEIANKSPAGHR</sequence>
<evidence type="ECO:0000256" key="2">
    <source>
        <dbReference type="ARBA" id="ARBA00004584"/>
    </source>
</evidence>
<dbReference type="EMBL" id="MCGT01000013">
    <property type="protein sequence ID" value="ORX54609.1"/>
    <property type="molecule type" value="Genomic_DNA"/>
</dbReference>
<dbReference type="InterPro" id="IPR018464">
    <property type="entry name" value="CENP-O"/>
</dbReference>
<dbReference type="OrthoDB" id="10050372at2759"/>
<proteinExistence type="inferred from homology"/>
<evidence type="ECO:0000256" key="6">
    <source>
        <dbReference type="ARBA" id="ARBA00023328"/>
    </source>
</evidence>
<gene>
    <name evidence="7" type="ORF">DM01DRAFT_362166</name>
</gene>
<keyword evidence="5" id="KW-0539">Nucleus</keyword>
<comment type="subcellular location">
    <subcellularLocation>
        <location evidence="2">Chromosome</location>
        <location evidence="2">Centromere</location>
    </subcellularLocation>
    <subcellularLocation>
        <location evidence="1">Nucleus</location>
    </subcellularLocation>
</comment>
<evidence type="ECO:0000313" key="7">
    <source>
        <dbReference type="EMBL" id="ORX54609.1"/>
    </source>
</evidence>
<protein>
    <submittedName>
        <fullName evidence="7">Uncharacterized protein</fullName>
    </submittedName>
</protein>
<dbReference type="Proteomes" id="UP000242146">
    <property type="component" value="Unassembled WGS sequence"/>
</dbReference>
<comment type="caution">
    <text evidence="7">The sequence shown here is derived from an EMBL/GenBank/DDBJ whole genome shotgun (WGS) entry which is preliminary data.</text>
</comment>
<evidence type="ECO:0000256" key="5">
    <source>
        <dbReference type="ARBA" id="ARBA00023242"/>
    </source>
</evidence>
<reference evidence="7 8" key="1">
    <citation type="submission" date="2016-07" db="EMBL/GenBank/DDBJ databases">
        <title>Pervasive Adenine N6-methylation of Active Genes in Fungi.</title>
        <authorList>
            <consortium name="DOE Joint Genome Institute"/>
            <person name="Mondo S.J."/>
            <person name="Dannebaum R.O."/>
            <person name="Kuo R.C."/>
            <person name="Labutti K."/>
            <person name="Haridas S."/>
            <person name="Kuo A."/>
            <person name="Salamov A."/>
            <person name="Ahrendt S.R."/>
            <person name="Lipzen A."/>
            <person name="Sullivan W."/>
            <person name="Andreopoulos W.B."/>
            <person name="Clum A."/>
            <person name="Lindquist E."/>
            <person name="Daum C."/>
            <person name="Ramamoorthy G.K."/>
            <person name="Gryganskyi A."/>
            <person name="Culley D."/>
            <person name="Magnuson J.K."/>
            <person name="James T.Y."/>
            <person name="O'Malley M.A."/>
            <person name="Stajich J.E."/>
            <person name="Spatafora J.W."/>
            <person name="Visel A."/>
            <person name="Grigoriev I.V."/>
        </authorList>
    </citation>
    <scope>NUCLEOTIDE SEQUENCE [LARGE SCALE GENOMIC DNA]</scope>
    <source>
        <strain evidence="7 8">NRRL 3301</strain>
    </source>
</reference>
<keyword evidence="6" id="KW-0137">Centromere</keyword>